<comment type="caution">
    <text evidence="3">The sequence shown here is derived from an EMBL/GenBank/DDBJ whole genome shotgun (WGS) entry which is preliminary data.</text>
</comment>
<feature type="region of interest" description="Disordered" evidence="1">
    <location>
        <begin position="192"/>
        <end position="225"/>
    </location>
</feature>
<sequence>MAWTELPTEISLMILQVLVEDDDCNFADLAVVSKEWQGVIEQQNFHESDSPCHLDTMTLRHPNHVHYLWFCLELEQYDCPECAPELISSSISTSDNTLIEAAFRHLFSVISTWAPDNRLTLDISVYSTSDRDNWFKYLTFEPDAPPKAGRHDQELDPETVLARQNDHRHRWDKRGYFTKVTLQTAIEKVFSPIVGTDDGDGDDDNNDDDDDGDGDGDKPENEWCGQLPQVPEVKRILLRQQTRRRWYSEGLAEIFAHLPRLSELCYEPWRDWDAIRQEFMDENFLDLLQSLPLRRLSSPSIFENFNQRYTHAYLQMDCSDIRAPNPDISQMLSGTSINFEHLSASFMVDWPNLKTLVLTSQLLAPDKSHTSIMDMLREAALRCVCMPQLETMEIWNGRVGLAAVFRHDGRTRSSILEWRSTWDTTLGLSVIRAWEAASMKRSGHGVELVYGWLDSENILSHADAILALDLPELVIRPISLHQIRREYS</sequence>
<feature type="compositionally biased region" description="Acidic residues" evidence="1">
    <location>
        <begin position="197"/>
        <end position="214"/>
    </location>
</feature>
<dbReference type="Proteomes" id="UP001160390">
    <property type="component" value="Unassembled WGS sequence"/>
</dbReference>
<organism evidence="3 4">
    <name type="scientific">Clonostachys chloroleuca</name>
    <dbReference type="NCBI Taxonomy" id="1926264"/>
    <lineage>
        <taxon>Eukaryota</taxon>
        <taxon>Fungi</taxon>
        <taxon>Dikarya</taxon>
        <taxon>Ascomycota</taxon>
        <taxon>Pezizomycotina</taxon>
        <taxon>Sordariomycetes</taxon>
        <taxon>Hypocreomycetidae</taxon>
        <taxon>Hypocreales</taxon>
        <taxon>Bionectriaceae</taxon>
        <taxon>Clonostachys</taxon>
    </lineage>
</organism>
<dbReference type="EMBL" id="CABFNP030000705">
    <property type="protein sequence ID" value="CAI6081738.1"/>
    <property type="molecule type" value="Genomic_DNA"/>
</dbReference>
<dbReference type="InterPro" id="IPR046676">
    <property type="entry name" value="DUF6546"/>
</dbReference>
<gene>
    <name evidence="3" type="ORF">CCHLO57077_00004197</name>
</gene>
<proteinExistence type="predicted"/>
<name>A0AA35PWQ5_9HYPO</name>
<feature type="domain" description="DUF6546" evidence="2">
    <location>
        <begin position="291"/>
        <end position="476"/>
    </location>
</feature>
<dbReference type="AlphaFoldDB" id="A0AA35PWQ5"/>
<keyword evidence="4" id="KW-1185">Reference proteome</keyword>
<accession>A0AA35PWQ5</accession>
<evidence type="ECO:0000259" key="2">
    <source>
        <dbReference type="Pfam" id="PF20183"/>
    </source>
</evidence>
<dbReference type="Pfam" id="PF20183">
    <property type="entry name" value="DUF6546"/>
    <property type="match status" value="1"/>
</dbReference>
<evidence type="ECO:0000313" key="4">
    <source>
        <dbReference type="Proteomes" id="UP001160390"/>
    </source>
</evidence>
<reference evidence="3" key="1">
    <citation type="submission" date="2023-01" db="EMBL/GenBank/DDBJ databases">
        <authorList>
            <person name="Piombo E."/>
        </authorList>
    </citation>
    <scope>NUCLEOTIDE SEQUENCE</scope>
</reference>
<protein>
    <recommendedName>
        <fullName evidence="2">DUF6546 domain-containing protein</fullName>
    </recommendedName>
</protein>
<evidence type="ECO:0000313" key="3">
    <source>
        <dbReference type="EMBL" id="CAI6081738.1"/>
    </source>
</evidence>
<evidence type="ECO:0000256" key="1">
    <source>
        <dbReference type="SAM" id="MobiDB-lite"/>
    </source>
</evidence>